<feature type="domain" description="Zinc finger DksA/TraR C4-type" evidence="7">
    <location>
        <begin position="112"/>
        <end position="147"/>
    </location>
</feature>
<dbReference type="PANTHER" id="PTHR33823:SF2">
    <property type="entry name" value="RNA POLYMERASE-BINDING TRANSCRIPTION FACTOR DKSA"/>
    <property type="match status" value="1"/>
</dbReference>
<keyword evidence="1 5" id="KW-0963">Cytoplasm</keyword>
<name>A0ABP9QNW0_9RHOO</name>
<comment type="subcellular location">
    <subcellularLocation>
        <location evidence="5">Cytoplasm</location>
    </subcellularLocation>
</comment>
<evidence type="ECO:0000313" key="9">
    <source>
        <dbReference type="EMBL" id="GAA5165129.1"/>
    </source>
</evidence>
<dbReference type="PANTHER" id="PTHR33823">
    <property type="entry name" value="RNA POLYMERASE-BINDING TRANSCRIPTION FACTOR DKSA-RELATED"/>
    <property type="match status" value="1"/>
</dbReference>
<evidence type="ECO:0000256" key="2">
    <source>
        <dbReference type="ARBA" id="ARBA00022723"/>
    </source>
</evidence>
<dbReference type="Proteomes" id="UP001500547">
    <property type="component" value="Unassembled WGS sequence"/>
</dbReference>
<dbReference type="Pfam" id="PF01258">
    <property type="entry name" value="zf-dskA_traR"/>
    <property type="match status" value="1"/>
</dbReference>
<dbReference type="EMBL" id="BAABLD010000008">
    <property type="protein sequence ID" value="GAA5165129.1"/>
    <property type="molecule type" value="Genomic_DNA"/>
</dbReference>
<dbReference type="SUPFAM" id="SSF109635">
    <property type="entry name" value="DnaK suppressor protein DksA, alpha-hairpin domain"/>
    <property type="match status" value="1"/>
</dbReference>
<comment type="subunit">
    <text evidence="5">Interacts directly with the RNA polymerase.</text>
</comment>
<dbReference type="SUPFAM" id="SSF57716">
    <property type="entry name" value="Glucocorticoid receptor-like (DNA-binding domain)"/>
    <property type="match status" value="1"/>
</dbReference>
<dbReference type="HAMAP" id="MF_00926">
    <property type="entry name" value="DksA"/>
    <property type="match status" value="1"/>
</dbReference>
<keyword evidence="2 5" id="KW-0479">Metal-binding</keyword>
<evidence type="ECO:0000259" key="7">
    <source>
        <dbReference type="Pfam" id="PF01258"/>
    </source>
</evidence>
<comment type="similarity">
    <text evidence="5">Belongs to the DksA family.</text>
</comment>
<evidence type="ECO:0000256" key="3">
    <source>
        <dbReference type="ARBA" id="ARBA00022771"/>
    </source>
</evidence>
<comment type="caution">
    <text evidence="9">The sequence shown here is derived from an EMBL/GenBank/DDBJ whole genome shotgun (WGS) entry which is preliminary data.</text>
</comment>
<dbReference type="InterPro" id="IPR037187">
    <property type="entry name" value="DnaK_N"/>
</dbReference>
<dbReference type="RefSeq" id="WP_425584672.1">
    <property type="nucleotide sequence ID" value="NZ_BAABLD010000008.1"/>
</dbReference>
<keyword evidence="4 5" id="KW-0862">Zinc</keyword>
<dbReference type="Gene3D" id="1.20.120.910">
    <property type="entry name" value="DksA, coiled-coil domain"/>
    <property type="match status" value="1"/>
</dbReference>
<evidence type="ECO:0000313" key="10">
    <source>
        <dbReference type="Proteomes" id="UP001500547"/>
    </source>
</evidence>
<protein>
    <recommendedName>
        <fullName evidence="5">RNA polymerase-binding transcription factor DksA</fullName>
    </recommendedName>
</protein>
<gene>
    <name evidence="9" type="primary">dksA_2</name>
    <name evidence="5" type="synonym">dksA</name>
    <name evidence="9" type="ORF">GCM10025770_20170</name>
</gene>
<feature type="domain" description="DnaK suppressor protein DksA N-terminal" evidence="8">
    <location>
        <begin position="40"/>
        <end position="109"/>
    </location>
</feature>
<reference evidence="10" key="1">
    <citation type="journal article" date="2019" name="Int. J. Syst. Evol. Microbiol.">
        <title>The Global Catalogue of Microorganisms (GCM) 10K type strain sequencing project: providing services to taxonomists for standard genome sequencing and annotation.</title>
        <authorList>
            <consortium name="The Broad Institute Genomics Platform"/>
            <consortium name="The Broad Institute Genome Sequencing Center for Infectious Disease"/>
            <person name="Wu L."/>
            <person name="Ma J."/>
        </authorList>
    </citation>
    <scope>NUCLEOTIDE SEQUENCE [LARGE SCALE GENOMIC DNA]</scope>
    <source>
        <strain evidence="10">JCM 18715</strain>
    </source>
</reference>
<keyword evidence="10" id="KW-1185">Reference proteome</keyword>
<sequence>MMEVIDAAAVSSPAVRSAENLAFEAQMLAAPLDDYMSSAQLAYFRRLLTAERDALLLAASDTTHHLQEFAPTPDPSDRASLEEDHTLELRVRDRERKHLHKIDQALERITDGSYGWCSESGEPIGIRRLLARPTATMTVEAQERYEQRRKMTGK</sequence>
<evidence type="ECO:0000256" key="5">
    <source>
        <dbReference type="HAMAP-Rule" id="MF_00926"/>
    </source>
</evidence>
<evidence type="ECO:0000256" key="1">
    <source>
        <dbReference type="ARBA" id="ARBA00022490"/>
    </source>
</evidence>
<dbReference type="Pfam" id="PF21157">
    <property type="entry name" value="DksA_N"/>
    <property type="match status" value="1"/>
</dbReference>
<dbReference type="InterPro" id="IPR048489">
    <property type="entry name" value="DksA_N"/>
</dbReference>
<comment type="caution">
    <text evidence="5">Lacks conserved residue(s) required for the propagation of feature annotation.</text>
</comment>
<dbReference type="PROSITE" id="PS01102">
    <property type="entry name" value="ZF_DKSA_1"/>
    <property type="match status" value="1"/>
</dbReference>
<accession>A0ABP9QNW0</accession>
<evidence type="ECO:0000259" key="8">
    <source>
        <dbReference type="Pfam" id="PF21157"/>
    </source>
</evidence>
<keyword evidence="3 5" id="KW-0863">Zinc-finger</keyword>
<comment type="function">
    <text evidence="5">Transcription factor that acts by binding directly to the RNA polymerase (RNAP). Required for negative regulation of rRNA expression and positive regulation of several amino acid biosynthesis promoters.</text>
</comment>
<evidence type="ECO:0000256" key="6">
    <source>
        <dbReference type="PROSITE-ProRule" id="PRU00510"/>
    </source>
</evidence>
<dbReference type="PROSITE" id="PS51128">
    <property type="entry name" value="ZF_DKSA_2"/>
    <property type="match status" value="1"/>
</dbReference>
<dbReference type="InterPro" id="IPR020458">
    <property type="entry name" value="Znf_DskA_TraR_CS"/>
</dbReference>
<dbReference type="InterPro" id="IPR012784">
    <property type="entry name" value="DksA_RNA_pol-bd"/>
</dbReference>
<evidence type="ECO:0000256" key="4">
    <source>
        <dbReference type="ARBA" id="ARBA00022833"/>
    </source>
</evidence>
<proteinExistence type="inferred from homology"/>
<dbReference type="NCBIfam" id="TIGR02420">
    <property type="entry name" value="dksA"/>
    <property type="match status" value="1"/>
</dbReference>
<organism evidence="9 10">
    <name type="scientific">Viridibacterium curvum</name>
    <dbReference type="NCBI Taxonomy" id="1101404"/>
    <lineage>
        <taxon>Bacteria</taxon>
        <taxon>Pseudomonadati</taxon>
        <taxon>Pseudomonadota</taxon>
        <taxon>Betaproteobacteria</taxon>
        <taxon>Rhodocyclales</taxon>
        <taxon>Rhodocyclaceae</taxon>
        <taxon>Viridibacterium</taxon>
    </lineage>
</organism>
<feature type="zinc finger region" description="dksA C4-type" evidence="6">
    <location>
        <begin position="117"/>
        <end position="141"/>
    </location>
</feature>
<dbReference type="InterPro" id="IPR000962">
    <property type="entry name" value="Znf_DskA_TraR"/>
</dbReference>